<dbReference type="AlphaFoldDB" id="A0AAV7NX91"/>
<dbReference type="EMBL" id="JANPWB010000012">
    <property type="protein sequence ID" value="KAJ1120666.1"/>
    <property type="molecule type" value="Genomic_DNA"/>
</dbReference>
<reference evidence="2" key="1">
    <citation type="journal article" date="2022" name="bioRxiv">
        <title>Sequencing and chromosome-scale assembly of the giantPleurodeles waltlgenome.</title>
        <authorList>
            <person name="Brown T."/>
            <person name="Elewa A."/>
            <person name="Iarovenko S."/>
            <person name="Subramanian E."/>
            <person name="Araus A.J."/>
            <person name="Petzold A."/>
            <person name="Susuki M."/>
            <person name="Suzuki K.-i.T."/>
            <person name="Hayashi T."/>
            <person name="Toyoda A."/>
            <person name="Oliveira C."/>
            <person name="Osipova E."/>
            <person name="Leigh N.D."/>
            <person name="Simon A."/>
            <person name="Yun M.H."/>
        </authorList>
    </citation>
    <scope>NUCLEOTIDE SEQUENCE</scope>
    <source>
        <strain evidence="2">20211129_DDA</strain>
        <tissue evidence="2">Liver</tissue>
    </source>
</reference>
<accession>A0AAV7NX91</accession>
<comment type="caution">
    <text evidence="2">The sequence shown here is derived from an EMBL/GenBank/DDBJ whole genome shotgun (WGS) entry which is preliminary data.</text>
</comment>
<evidence type="ECO:0000313" key="2">
    <source>
        <dbReference type="EMBL" id="KAJ1120666.1"/>
    </source>
</evidence>
<name>A0AAV7NX91_PLEWA</name>
<keyword evidence="3" id="KW-1185">Reference proteome</keyword>
<organism evidence="2 3">
    <name type="scientific">Pleurodeles waltl</name>
    <name type="common">Iberian ribbed newt</name>
    <dbReference type="NCBI Taxonomy" id="8319"/>
    <lineage>
        <taxon>Eukaryota</taxon>
        <taxon>Metazoa</taxon>
        <taxon>Chordata</taxon>
        <taxon>Craniata</taxon>
        <taxon>Vertebrata</taxon>
        <taxon>Euteleostomi</taxon>
        <taxon>Amphibia</taxon>
        <taxon>Batrachia</taxon>
        <taxon>Caudata</taxon>
        <taxon>Salamandroidea</taxon>
        <taxon>Salamandridae</taxon>
        <taxon>Pleurodelinae</taxon>
        <taxon>Pleurodeles</taxon>
    </lineage>
</organism>
<feature type="region of interest" description="Disordered" evidence="1">
    <location>
        <begin position="1"/>
        <end position="54"/>
    </location>
</feature>
<evidence type="ECO:0000313" key="3">
    <source>
        <dbReference type="Proteomes" id="UP001066276"/>
    </source>
</evidence>
<gene>
    <name evidence="2" type="ORF">NDU88_008828</name>
</gene>
<protein>
    <submittedName>
        <fullName evidence="2">Uncharacterized protein</fullName>
    </submittedName>
</protein>
<evidence type="ECO:0000256" key="1">
    <source>
        <dbReference type="SAM" id="MobiDB-lite"/>
    </source>
</evidence>
<proteinExistence type="predicted"/>
<sequence>MRPSLRTHAAEPSSPSVGYPSPLRRHRDHRQQPQDSAQLQRSTRFPDYGAPERALHGLSRPLMPQQPRGVAAASTALFAAPPGSAAECQLLQVGSCVRGRPVALRGRLSG</sequence>
<dbReference type="Proteomes" id="UP001066276">
    <property type="component" value="Chromosome 8"/>
</dbReference>